<dbReference type="PANTHER" id="PTHR48019">
    <property type="entry name" value="SERUM RESPONSE FACTOR HOMOLOG"/>
    <property type="match status" value="1"/>
</dbReference>
<dbReference type="InterPro" id="IPR002100">
    <property type="entry name" value="TF_MADSbox"/>
</dbReference>
<organism evidence="9 10">
    <name type="scientific">Vanilla planifolia</name>
    <name type="common">Vanilla</name>
    <dbReference type="NCBI Taxonomy" id="51239"/>
    <lineage>
        <taxon>Eukaryota</taxon>
        <taxon>Viridiplantae</taxon>
        <taxon>Streptophyta</taxon>
        <taxon>Embryophyta</taxon>
        <taxon>Tracheophyta</taxon>
        <taxon>Spermatophyta</taxon>
        <taxon>Magnoliopsida</taxon>
        <taxon>Liliopsida</taxon>
        <taxon>Asparagales</taxon>
        <taxon>Orchidaceae</taxon>
        <taxon>Vanilloideae</taxon>
        <taxon>Vanilleae</taxon>
        <taxon>Vanilla</taxon>
    </lineage>
</organism>
<keyword evidence="3" id="KW-0238">DNA-binding</keyword>
<feature type="coiled-coil region" evidence="6">
    <location>
        <begin position="173"/>
        <end position="222"/>
    </location>
</feature>
<dbReference type="InterPro" id="IPR036879">
    <property type="entry name" value="TF_MADSbox_sf"/>
</dbReference>
<evidence type="ECO:0000256" key="6">
    <source>
        <dbReference type="SAM" id="Coils"/>
    </source>
</evidence>
<evidence type="ECO:0000256" key="4">
    <source>
        <dbReference type="ARBA" id="ARBA00023163"/>
    </source>
</evidence>
<feature type="domain" description="MADS-box" evidence="7">
    <location>
        <begin position="67"/>
        <end position="110"/>
    </location>
</feature>
<dbReference type="InterPro" id="IPR002487">
    <property type="entry name" value="TF_Kbox"/>
</dbReference>
<keyword evidence="6" id="KW-0175">Coiled coil</keyword>
<dbReference type="FunFam" id="3.40.1810.10:FF:000004">
    <property type="entry name" value="MADS-box transcription factor 1"/>
    <property type="match status" value="1"/>
</dbReference>
<evidence type="ECO:0000256" key="3">
    <source>
        <dbReference type="ARBA" id="ARBA00023125"/>
    </source>
</evidence>
<name>A0A835Q0Q4_VANPL</name>
<dbReference type="PROSITE" id="PS51297">
    <property type="entry name" value="K_BOX"/>
    <property type="match status" value="1"/>
</dbReference>
<keyword evidence="2" id="KW-0805">Transcription regulation</keyword>
<keyword evidence="4" id="KW-0804">Transcription</keyword>
<evidence type="ECO:0000256" key="2">
    <source>
        <dbReference type="ARBA" id="ARBA00023015"/>
    </source>
</evidence>
<dbReference type="SUPFAM" id="SSF55455">
    <property type="entry name" value="SRF-like"/>
    <property type="match status" value="1"/>
</dbReference>
<keyword evidence="10" id="KW-1185">Reference proteome</keyword>
<comment type="caution">
    <text evidence="9">The sequence shown here is derived from an EMBL/GenBank/DDBJ whole genome shotgun (WGS) entry which is preliminary data.</text>
</comment>
<gene>
    <name evidence="9" type="ORF">HPP92_021249</name>
</gene>
<dbReference type="GO" id="GO:0000977">
    <property type="term" value="F:RNA polymerase II transcription regulatory region sequence-specific DNA binding"/>
    <property type="evidence" value="ECO:0007669"/>
    <property type="project" value="InterPro"/>
</dbReference>
<dbReference type="GO" id="GO:0046983">
    <property type="term" value="F:protein dimerization activity"/>
    <property type="evidence" value="ECO:0007669"/>
    <property type="project" value="InterPro"/>
</dbReference>
<dbReference type="Gene3D" id="3.40.1810.10">
    <property type="entry name" value="Transcription factor, MADS-box"/>
    <property type="match status" value="1"/>
</dbReference>
<comment type="subcellular location">
    <subcellularLocation>
        <location evidence="1">Nucleus</location>
    </subcellularLocation>
</comment>
<dbReference type="InterPro" id="IPR033896">
    <property type="entry name" value="MEF2-like_N"/>
</dbReference>
<accession>A0A835Q0Q4</accession>
<protein>
    <submittedName>
        <fullName evidence="9">Uncharacterized protein</fullName>
    </submittedName>
</protein>
<dbReference type="EMBL" id="JADCNL010000011">
    <property type="protein sequence ID" value="KAG0460952.1"/>
    <property type="molecule type" value="Genomic_DNA"/>
</dbReference>
<dbReference type="Pfam" id="PF01486">
    <property type="entry name" value="K-box"/>
    <property type="match status" value="1"/>
</dbReference>
<dbReference type="GO" id="GO:0003700">
    <property type="term" value="F:DNA-binding transcription factor activity"/>
    <property type="evidence" value="ECO:0007669"/>
    <property type="project" value="InterPro"/>
</dbReference>
<reference evidence="9 10" key="1">
    <citation type="journal article" date="2020" name="Nat. Food">
        <title>A phased Vanilla planifolia genome enables genetic improvement of flavour and production.</title>
        <authorList>
            <person name="Hasing T."/>
            <person name="Tang H."/>
            <person name="Brym M."/>
            <person name="Khazi F."/>
            <person name="Huang T."/>
            <person name="Chambers A.H."/>
        </authorList>
    </citation>
    <scope>NUCLEOTIDE SEQUENCE [LARGE SCALE GENOMIC DNA]</scope>
    <source>
        <tissue evidence="9">Leaf</tissue>
    </source>
</reference>
<dbReference type="InterPro" id="IPR050142">
    <property type="entry name" value="MADS-box/MEF2_TF"/>
</dbReference>
<dbReference type="GO" id="GO:0045944">
    <property type="term" value="P:positive regulation of transcription by RNA polymerase II"/>
    <property type="evidence" value="ECO:0007669"/>
    <property type="project" value="InterPro"/>
</dbReference>
<evidence type="ECO:0000313" key="9">
    <source>
        <dbReference type="EMBL" id="KAG0460952.1"/>
    </source>
</evidence>
<evidence type="ECO:0000256" key="5">
    <source>
        <dbReference type="ARBA" id="ARBA00023242"/>
    </source>
</evidence>
<evidence type="ECO:0000256" key="1">
    <source>
        <dbReference type="ARBA" id="ARBA00004123"/>
    </source>
</evidence>
<dbReference type="PROSITE" id="PS50066">
    <property type="entry name" value="MADS_BOX_2"/>
    <property type="match status" value="1"/>
</dbReference>
<dbReference type="Proteomes" id="UP000636800">
    <property type="component" value="Chromosome 11"/>
</dbReference>
<evidence type="ECO:0000313" key="10">
    <source>
        <dbReference type="Proteomes" id="UP000636800"/>
    </source>
</evidence>
<dbReference type="OrthoDB" id="47at2759"/>
<dbReference type="GO" id="GO:0005634">
    <property type="term" value="C:nucleus"/>
    <property type="evidence" value="ECO:0007669"/>
    <property type="project" value="UniProtKB-SubCell"/>
</dbReference>
<dbReference type="AlphaFoldDB" id="A0A835Q0Q4"/>
<dbReference type="Pfam" id="PF00319">
    <property type="entry name" value="SRF-TF"/>
    <property type="match status" value="1"/>
</dbReference>
<sequence>MGKVKAALGTVGGSRQRNVVVEGNLVAACGPTAEADWWIFCMVNTIERYQKCSYNASETTIASKELQVTFAKRRNGLLKKAYELSVLCDAEVALIIFSNRGRLFEFCSSSSMVNTIERYQKCSYNASETTIASKEIQNSYQEYLKLKARVEYLQRSQRNLLGEDLFHLGTKELEQLEHRLEMSLKQIRSTKTQLMLDQLCDLKRKEHMLQEANMSLRRKLQEDGEEIPLHLSWSGGGGGRSGGSCEHQSHSNGFFQLLARNPLQIGYSQVCIDQQLNSGSSTQNFNAFIPGWMTEYS</sequence>
<dbReference type="PRINTS" id="PR00404">
    <property type="entry name" value="MADSDOMAIN"/>
</dbReference>
<keyword evidence="5" id="KW-0539">Nucleus</keyword>
<evidence type="ECO:0000259" key="8">
    <source>
        <dbReference type="PROSITE" id="PS51297"/>
    </source>
</evidence>
<feature type="domain" description="K-box" evidence="8">
    <location>
        <begin position="136"/>
        <end position="226"/>
    </location>
</feature>
<dbReference type="GO" id="GO:0010093">
    <property type="term" value="P:specification of floral organ identity"/>
    <property type="evidence" value="ECO:0007669"/>
    <property type="project" value="UniProtKB-ARBA"/>
</dbReference>
<dbReference type="SMART" id="SM00432">
    <property type="entry name" value="MADS"/>
    <property type="match status" value="1"/>
</dbReference>
<proteinExistence type="predicted"/>
<evidence type="ECO:0000259" key="7">
    <source>
        <dbReference type="PROSITE" id="PS50066"/>
    </source>
</evidence>
<dbReference type="CDD" id="cd00265">
    <property type="entry name" value="MADS_MEF2_like"/>
    <property type="match status" value="1"/>
</dbReference>